<dbReference type="SUPFAM" id="SSF53098">
    <property type="entry name" value="Ribonuclease H-like"/>
    <property type="match status" value="1"/>
</dbReference>
<feature type="domain" description="RNase H type-1" evidence="1">
    <location>
        <begin position="144"/>
        <end position="218"/>
    </location>
</feature>
<dbReference type="GO" id="GO:0004523">
    <property type="term" value="F:RNA-DNA hybrid ribonuclease activity"/>
    <property type="evidence" value="ECO:0007669"/>
    <property type="project" value="InterPro"/>
</dbReference>
<dbReference type="Gramene" id="QL04p086747:mrna">
    <property type="protein sequence ID" value="QL04p086747:mrna"/>
    <property type="gene ID" value="QL04p086747"/>
</dbReference>
<evidence type="ECO:0000259" key="1">
    <source>
        <dbReference type="Pfam" id="PF13456"/>
    </source>
</evidence>
<protein>
    <recommendedName>
        <fullName evidence="1">RNase H type-1 domain-containing protein</fullName>
    </recommendedName>
</protein>
<accession>A0A7N2LL65</accession>
<organism evidence="2 3">
    <name type="scientific">Quercus lobata</name>
    <name type="common">Valley oak</name>
    <dbReference type="NCBI Taxonomy" id="97700"/>
    <lineage>
        <taxon>Eukaryota</taxon>
        <taxon>Viridiplantae</taxon>
        <taxon>Streptophyta</taxon>
        <taxon>Embryophyta</taxon>
        <taxon>Tracheophyta</taxon>
        <taxon>Spermatophyta</taxon>
        <taxon>Magnoliopsida</taxon>
        <taxon>eudicotyledons</taxon>
        <taxon>Gunneridae</taxon>
        <taxon>Pentapetalae</taxon>
        <taxon>rosids</taxon>
        <taxon>fabids</taxon>
        <taxon>Fagales</taxon>
        <taxon>Fagaceae</taxon>
        <taxon>Quercus</taxon>
    </lineage>
</organism>
<dbReference type="Proteomes" id="UP000594261">
    <property type="component" value="Chromosome 4"/>
</dbReference>
<keyword evidence="3" id="KW-1185">Reference proteome</keyword>
<dbReference type="InterPro" id="IPR002156">
    <property type="entry name" value="RNaseH_domain"/>
</dbReference>
<evidence type="ECO:0000313" key="2">
    <source>
        <dbReference type="EnsemblPlants" id="QL04p086747:mrna"/>
    </source>
</evidence>
<evidence type="ECO:0000313" key="3">
    <source>
        <dbReference type="Proteomes" id="UP000594261"/>
    </source>
</evidence>
<sequence length="219" mass="24276">MEAKVCVLIDAENGEWKADLIREVFLEHKADSILSIPLDTLLPADRLNVALNPKLSSMCSVNARRPKKFGPIVICFIELRAKEILLINEKRYGGKNLAAAAIYRTTMTMLQEYYLAQENVSQTRDVSPCQNKWTPPPHGWYKVNTDGAMFSKQKWAGIGVIARDEQGRVVAAMSKRLQVPLGALEVEAKALEVAAGFEKDIGVQKVIFESDSLVVCSAI</sequence>
<dbReference type="Gene3D" id="3.30.420.10">
    <property type="entry name" value="Ribonuclease H-like superfamily/Ribonuclease H"/>
    <property type="match status" value="1"/>
</dbReference>
<name>A0A7N2LL65_QUELO</name>
<reference evidence="2" key="2">
    <citation type="submission" date="2021-01" db="UniProtKB">
        <authorList>
            <consortium name="EnsemblPlants"/>
        </authorList>
    </citation>
    <scope>IDENTIFICATION</scope>
</reference>
<dbReference type="InterPro" id="IPR036397">
    <property type="entry name" value="RNaseH_sf"/>
</dbReference>
<dbReference type="EMBL" id="LRBV02000004">
    <property type="status" value="NOT_ANNOTATED_CDS"/>
    <property type="molecule type" value="Genomic_DNA"/>
</dbReference>
<dbReference type="InParanoid" id="A0A7N2LL65"/>
<dbReference type="InterPro" id="IPR052929">
    <property type="entry name" value="RNase_H-like_EbsB-rel"/>
</dbReference>
<dbReference type="Pfam" id="PF13456">
    <property type="entry name" value="RVT_3"/>
    <property type="match status" value="1"/>
</dbReference>
<dbReference type="AlphaFoldDB" id="A0A7N2LL65"/>
<dbReference type="GO" id="GO:0003676">
    <property type="term" value="F:nucleic acid binding"/>
    <property type="evidence" value="ECO:0007669"/>
    <property type="project" value="InterPro"/>
</dbReference>
<dbReference type="InterPro" id="IPR012337">
    <property type="entry name" value="RNaseH-like_sf"/>
</dbReference>
<dbReference type="EnsemblPlants" id="QL04p086747:mrna">
    <property type="protein sequence ID" value="QL04p086747:mrna"/>
    <property type="gene ID" value="QL04p086747"/>
</dbReference>
<reference evidence="2 3" key="1">
    <citation type="journal article" date="2016" name="G3 (Bethesda)">
        <title>First Draft Assembly and Annotation of the Genome of a California Endemic Oak Quercus lobata Nee (Fagaceae).</title>
        <authorList>
            <person name="Sork V.L."/>
            <person name="Fitz-Gibbon S.T."/>
            <person name="Puiu D."/>
            <person name="Crepeau M."/>
            <person name="Gugger P.F."/>
            <person name="Sherman R."/>
            <person name="Stevens K."/>
            <person name="Langley C.H."/>
            <person name="Pellegrini M."/>
            <person name="Salzberg S.L."/>
        </authorList>
    </citation>
    <scope>NUCLEOTIDE SEQUENCE [LARGE SCALE GENOMIC DNA]</scope>
    <source>
        <strain evidence="2 3">cv. SW786</strain>
    </source>
</reference>
<dbReference type="PANTHER" id="PTHR47074:SF48">
    <property type="entry name" value="POLYNUCLEOTIDYL TRANSFERASE, RIBONUCLEASE H-LIKE SUPERFAMILY PROTEIN"/>
    <property type="match status" value="1"/>
</dbReference>
<dbReference type="PANTHER" id="PTHR47074">
    <property type="entry name" value="BNAC02G40300D PROTEIN"/>
    <property type="match status" value="1"/>
</dbReference>
<proteinExistence type="predicted"/>